<protein>
    <submittedName>
        <fullName evidence="1">Formiminoglutamase</fullName>
    </submittedName>
</protein>
<comment type="caution">
    <text evidence="1">The sequence shown here is derived from an EMBL/GenBank/DDBJ whole genome shotgun (WGS) entry which is preliminary data.</text>
</comment>
<evidence type="ECO:0000313" key="1">
    <source>
        <dbReference type="EMBL" id="PWW11618.1"/>
    </source>
</evidence>
<proteinExistence type="predicted"/>
<dbReference type="Proteomes" id="UP000246744">
    <property type="component" value="Unassembled WGS sequence"/>
</dbReference>
<dbReference type="Pfam" id="PF05013">
    <property type="entry name" value="FGase"/>
    <property type="match status" value="1"/>
</dbReference>
<sequence length="269" mass="29482">MTPWLFHEGSTPLLISMPHAGTSLTPEVEAGLTDRARLLPDTDWHIPALYAFASTMGASILQANYSRFVVDLNRPADDTPLYQTATTGLFPDTLFDGEPVFRPGQEPDKAHRAWCLEQVWQSYHQQLAATLAAIKARFGYALLFDAHSIASVIPRLFDGRLPDLNIGTNQGASCAPAVSEALRASCEAQSAYTWVINGRFKGGHITRAYGDPANHIHAVQLELAQCNYMDETPPFAWQENRAAALQQVLKSLLEALVTSARAVEEPHAS</sequence>
<gene>
    <name evidence="1" type="ORF">DES37_102226</name>
</gene>
<dbReference type="NCBIfam" id="TIGR02017">
    <property type="entry name" value="hutG_amidohyd"/>
    <property type="match status" value="1"/>
</dbReference>
<keyword evidence="2" id="KW-1185">Reference proteome</keyword>
<evidence type="ECO:0000313" key="2">
    <source>
        <dbReference type="Proteomes" id="UP000246744"/>
    </source>
</evidence>
<dbReference type="AlphaFoldDB" id="A0A317Q5C7"/>
<dbReference type="Gene3D" id="3.40.630.40">
    <property type="entry name" value="Zn-dependent exopeptidases"/>
    <property type="match status" value="1"/>
</dbReference>
<dbReference type="RefSeq" id="WP_110024905.1">
    <property type="nucleotide sequence ID" value="NZ_QGTS01000002.1"/>
</dbReference>
<accession>A0A317Q5C7</accession>
<name>A0A317Q5C7_9ENTR</name>
<dbReference type="EMBL" id="QGTS01000002">
    <property type="protein sequence ID" value="PWW11618.1"/>
    <property type="molecule type" value="Genomic_DNA"/>
</dbReference>
<reference evidence="1 2" key="1">
    <citation type="submission" date="2018-05" db="EMBL/GenBank/DDBJ databases">
        <title>Genomic Encyclopedia of Type Strains, Phase IV (KMG-IV): sequencing the most valuable type-strain genomes for metagenomic binning, comparative biology and taxonomic classification.</title>
        <authorList>
            <person name="Goeker M."/>
        </authorList>
    </citation>
    <scope>NUCLEOTIDE SEQUENCE [LARGE SCALE GENOMIC DNA]</scope>
    <source>
        <strain evidence="1 2">DSM 19579</strain>
    </source>
</reference>
<dbReference type="SUPFAM" id="SSF53187">
    <property type="entry name" value="Zn-dependent exopeptidases"/>
    <property type="match status" value="1"/>
</dbReference>
<dbReference type="InterPro" id="IPR010247">
    <property type="entry name" value="HutG_amidohyd"/>
</dbReference>
<dbReference type="OrthoDB" id="8716700at2"/>
<dbReference type="InterPro" id="IPR007709">
    <property type="entry name" value="N-FG_amidohydro"/>
</dbReference>
<organism evidence="1 2">
    <name type="scientific">Mangrovibacter plantisponsor</name>
    <dbReference type="NCBI Taxonomy" id="451513"/>
    <lineage>
        <taxon>Bacteria</taxon>
        <taxon>Pseudomonadati</taxon>
        <taxon>Pseudomonadota</taxon>
        <taxon>Gammaproteobacteria</taxon>
        <taxon>Enterobacterales</taxon>
        <taxon>Enterobacteriaceae</taxon>
        <taxon>Mangrovibacter</taxon>
    </lineage>
</organism>